<name>A0A2G4EZC7_9CYAN</name>
<dbReference type="EMBL" id="NXIB02000074">
    <property type="protein sequence ID" value="PHX54870.1"/>
    <property type="molecule type" value="Genomic_DNA"/>
</dbReference>
<protein>
    <submittedName>
        <fullName evidence="2">Uncharacterized protein</fullName>
    </submittedName>
</protein>
<accession>A0A2G4EZC7</accession>
<evidence type="ECO:0000313" key="3">
    <source>
        <dbReference type="Proteomes" id="UP000226442"/>
    </source>
</evidence>
<organism evidence="2 3">
    <name type="scientific">Tychonema bourrellyi FEM_GT703</name>
    <dbReference type="NCBI Taxonomy" id="2040638"/>
    <lineage>
        <taxon>Bacteria</taxon>
        <taxon>Bacillati</taxon>
        <taxon>Cyanobacteriota</taxon>
        <taxon>Cyanophyceae</taxon>
        <taxon>Oscillatoriophycideae</taxon>
        <taxon>Oscillatoriales</taxon>
        <taxon>Microcoleaceae</taxon>
        <taxon>Tychonema</taxon>
    </lineage>
</organism>
<comment type="caution">
    <text evidence="2">The sequence shown here is derived from an EMBL/GenBank/DDBJ whole genome shotgun (WGS) entry which is preliminary data.</text>
</comment>
<evidence type="ECO:0000313" key="2">
    <source>
        <dbReference type="EMBL" id="PHX54870.1"/>
    </source>
</evidence>
<gene>
    <name evidence="2" type="ORF">CP500_013615</name>
</gene>
<reference evidence="2" key="1">
    <citation type="submission" date="2017-10" db="EMBL/GenBank/DDBJ databases">
        <title>Draft genome sequence of the planktic cyanobacteria Tychonema bourrellyi isolated from alpine lentic freshwater.</title>
        <authorList>
            <person name="Tett A."/>
            <person name="Armanini F."/>
            <person name="Asnicar F."/>
            <person name="Boscaini A."/>
            <person name="Pasolli E."/>
            <person name="Zolfo M."/>
            <person name="Donati C."/>
            <person name="Salmaso N."/>
            <person name="Segata N."/>
        </authorList>
    </citation>
    <scope>NUCLEOTIDE SEQUENCE</scope>
    <source>
        <strain evidence="2">FEM_GT703</strain>
    </source>
</reference>
<evidence type="ECO:0000256" key="1">
    <source>
        <dbReference type="SAM" id="MobiDB-lite"/>
    </source>
</evidence>
<feature type="region of interest" description="Disordered" evidence="1">
    <location>
        <begin position="24"/>
        <end position="72"/>
    </location>
</feature>
<dbReference type="AlphaFoldDB" id="A0A2G4EZC7"/>
<dbReference type="Proteomes" id="UP000226442">
    <property type="component" value="Unassembled WGS sequence"/>
</dbReference>
<keyword evidence="3" id="KW-1185">Reference proteome</keyword>
<proteinExistence type="predicted"/>
<feature type="compositionally biased region" description="Basic and acidic residues" evidence="1">
    <location>
        <begin position="55"/>
        <end position="72"/>
    </location>
</feature>
<sequence>MKQPWGEGGFIEIVCASQILSVKPAPTAPERNINPHFPKKKFERADARKRVKRKEGKEQKGKRAEKSPRGEN</sequence>